<dbReference type="SUPFAM" id="SSF51445">
    <property type="entry name" value="(Trans)glycosidases"/>
    <property type="match status" value="1"/>
</dbReference>
<evidence type="ECO:0000256" key="1">
    <source>
        <dbReference type="ARBA" id="ARBA00000448"/>
    </source>
</evidence>
<organism evidence="9 10">
    <name type="scientific">Postechiella marina</name>
    <dbReference type="NCBI Taxonomy" id="943941"/>
    <lineage>
        <taxon>Bacteria</taxon>
        <taxon>Pseudomonadati</taxon>
        <taxon>Bacteroidota</taxon>
        <taxon>Flavobacteriia</taxon>
        <taxon>Flavobacteriales</taxon>
        <taxon>Flavobacteriaceae</taxon>
        <taxon>Postechiella</taxon>
    </lineage>
</organism>
<sequence>MKSIKINIITIVFLVSFFSCEKSQNGNLTLETASNETTMDIDKKVSDLLSKMTLEEKIGQMNQYNGFWNVTGPSPASGDAAKKYEHLRKGYVGSMLNVRGVEEVRAVQKIAVEETRLGIPLIIGFDVIHGYETLSPIPLAESASWDLEAIKKSAEMAALEASAAGINWTFAPMVDISRDARWGRVMEGAGEDTYLGSRIAEARVRGFQGDSLSLAHTIAACAKHWAGYGFTESGKDYNTVDVGTSTLNNIIFPPFKASVDAGVRTFMNSFNELNGIPATANSFLQRDVLKGKWNFDGFVVSDWGSMSEMINHGYAENVKHAAELSVNAGSDMDMESYAYVNELAALVTSGKVDEALINDAASRILRVKFELGLFEDPYRYCDENREKEIIGSKKINDAVLDVAKKSIVLLKNEDNRLPLQKSGQNIAVIGALANDKTSPLGSWRIAAKDNTAISLLEGLNTYPDNKINYAKGADVAIGEASFPFEVEINNTDKSGFSEAKQVAKNADVVIMVLGEHAFQSGEARSRSQIGLPGVQQELLEAVYAVNKNIVLVLHNGRPLSIPWADAHIPAIVEAWQLGTQSGHAIAQVLYGDYNPSGKLPMTFPRSVGQVPIYYNYKNTGRPAANEPNSVFWSHYIDESNTPLYPFGHGLSYTTFAYSNLKVNTISNNEVEVSVELKNTGKFKGKEVAQLYIRDLFASVTRPVKELKGFELVELKPNEVKTITFKLTEKELGFYNNSDEFVVEPGDFKVFVGGSSKTSLEGAFKL</sequence>
<dbReference type="InterPro" id="IPR013783">
    <property type="entry name" value="Ig-like_fold"/>
</dbReference>
<dbReference type="PRINTS" id="PR00133">
    <property type="entry name" value="GLHYDRLASE3"/>
</dbReference>
<dbReference type="Pfam" id="PF01915">
    <property type="entry name" value="Glyco_hydro_3_C"/>
    <property type="match status" value="1"/>
</dbReference>
<keyword evidence="5 7" id="KW-0378">Hydrolase</keyword>
<comment type="catalytic activity">
    <reaction evidence="1">
        <text>Hydrolysis of terminal, non-reducing beta-D-glucosyl residues with release of beta-D-glucose.</text>
        <dbReference type="EC" id="3.2.1.21"/>
    </reaction>
</comment>
<feature type="domain" description="Fibronectin type III-like" evidence="8">
    <location>
        <begin position="686"/>
        <end position="755"/>
    </location>
</feature>
<dbReference type="InterPro" id="IPR026891">
    <property type="entry name" value="Fn3-like"/>
</dbReference>
<evidence type="ECO:0000313" key="10">
    <source>
        <dbReference type="Proteomes" id="UP001501496"/>
    </source>
</evidence>
<dbReference type="PANTHER" id="PTHR30620">
    <property type="entry name" value="PERIPLASMIC BETA-GLUCOSIDASE-RELATED"/>
    <property type="match status" value="1"/>
</dbReference>
<dbReference type="Gene3D" id="2.60.40.10">
    <property type="entry name" value="Immunoglobulins"/>
    <property type="match status" value="1"/>
</dbReference>
<keyword evidence="4" id="KW-0732">Signal</keyword>
<dbReference type="SMART" id="SM01217">
    <property type="entry name" value="Fn3_like"/>
    <property type="match status" value="1"/>
</dbReference>
<dbReference type="PROSITE" id="PS51257">
    <property type="entry name" value="PROKAR_LIPOPROTEIN"/>
    <property type="match status" value="1"/>
</dbReference>
<name>A0ABP8CEG4_9FLAO</name>
<dbReference type="Gene3D" id="3.40.50.1700">
    <property type="entry name" value="Glycoside hydrolase family 3 C-terminal domain"/>
    <property type="match status" value="1"/>
</dbReference>
<dbReference type="InterPro" id="IPR019800">
    <property type="entry name" value="Glyco_hydro_3_AS"/>
</dbReference>
<comment type="caution">
    <text evidence="9">The sequence shown here is derived from an EMBL/GenBank/DDBJ whole genome shotgun (WGS) entry which is preliminary data.</text>
</comment>
<evidence type="ECO:0000256" key="3">
    <source>
        <dbReference type="ARBA" id="ARBA00012744"/>
    </source>
</evidence>
<dbReference type="InterPro" id="IPR036962">
    <property type="entry name" value="Glyco_hydro_3_N_sf"/>
</dbReference>
<keyword evidence="10" id="KW-1185">Reference proteome</keyword>
<evidence type="ECO:0000256" key="2">
    <source>
        <dbReference type="ARBA" id="ARBA00005336"/>
    </source>
</evidence>
<accession>A0ABP8CEG4</accession>
<reference evidence="10" key="1">
    <citation type="journal article" date="2019" name="Int. J. Syst. Evol. Microbiol.">
        <title>The Global Catalogue of Microorganisms (GCM) 10K type strain sequencing project: providing services to taxonomists for standard genome sequencing and annotation.</title>
        <authorList>
            <consortium name="The Broad Institute Genomics Platform"/>
            <consortium name="The Broad Institute Genome Sequencing Center for Infectious Disease"/>
            <person name="Wu L."/>
            <person name="Ma J."/>
        </authorList>
    </citation>
    <scope>NUCLEOTIDE SEQUENCE [LARGE SCALE GENOMIC DNA]</scope>
    <source>
        <strain evidence="10">JCM 17630</strain>
    </source>
</reference>
<dbReference type="InterPro" id="IPR017853">
    <property type="entry name" value="GH"/>
</dbReference>
<dbReference type="Proteomes" id="UP001501496">
    <property type="component" value="Unassembled WGS sequence"/>
</dbReference>
<comment type="similarity">
    <text evidence="2 7">Belongs to the glycosyl hydrolase 3 family.</text>
</comment>
<dbReference type="EC" id="3.2.1.21" evidence="3"/>
<proteinExistence type="inferred from homology"/>
<evidence type="ECO:0000256" key="6">
    <source>
        <dbReference type="ARBA" id="ARBA00023295"/>
    </source>
</evidence>
<dbReference type="NCBIfam" id="NF011678">
    <property type="entry name" value="PRK15098.1"/>
    <property type="match status" value="1"/>
</dbReference>
<dbReference type="Pfam" id="PF14310">
    <property type="entry name" value="Fn3-like"/>
    <property type="match status" value="1"/>
</dbReference>
<dbReference type="SUPFAM" id="SSF52279">
    <property type="entry name" value="Beta-D-glucan exohydrolase, C-terminal domain"/>
    <property type="match status" value="1"/>
</dbReference>
<dbReference type="InterPro" id="IPR002772">
    <property type="entry name" value="Glyco_hydro_3_C"/>
</dbReference>
<evidence type="ECO:0000259" key="8">
    <source>
        <dbReference type="SMART" id="SM01217"/>
    </source>
</evidence>
<evidence type="ECO:0000256" key="7">
    <source>
        <dbReference type="RuleBase" id="RU361161"/>
    </source>
</evidence>
<evidence type="ECO:0000313" key="9">
    <source>
        <dbReference type="EMBL" id="GAA4238302.1"/>
    </source>
</evidence>
<dbReference type="InterPro" id="IPR051915">
    <property type="entry name" value="Cellulose_Degrad_GH3"/>
</dbReference>
<dbReference type="RefSeq" id="WP_344788954.1">
    <property type="nucleotide sequence ID" value="NZ_BAABCA010000006.1"/>
</dbReference>
<protein>
    <recommendedName>
        <fullName evidence="3">beta-glucosidase</fullName>
        <ecNumber evidence="3">3.2.1.21</ecNumber>
    </recommendedName>
</protein>
<dbReference type="InterPro" id="IPR036881">
    <property type="entry name" value="Glyco_hydro_3_C_sf"/>
</dbReference>
<evidence type="ECO:0000256" key="5">
    <source>
        <dbReference type="ARBA" id="ARBA00022801"/>
    </source>
</evidence>
<evidence type="ECO:0000256" key="4">
    <source>
        <dbReference type="ARBA" id="ARBA00022729"/>
    </source>
</evidence>
<dbReference type="Pfam" id="PF00933">
    <property type="entry name" value="Glyco_hydro_3"/>
    <property type="match status" value="1"/>
</dbReference>
<dbReference type="PROSITE" id="PS00775">
    <property type="entry name" value="GLYCOSYL_HYDROL_F3"/>
    <property type="match status" value="1"/>
</dbReference>
<dbReference type="Gene3D" id="3.20.20.300">
    <property type="entry name" value="Glycoside hydrolase, family 3, N-terminal domain"/>
    <property type="match status" value="1"/>
</dbReference>
<gene>
    <name evidence="9" type="primary">bglX</name>
    <name evidence="9" type="ORF">GCM10022291_28260</name>
</gene>
<keyword evidence="6 7" id="KW-0326">Glycosidase</keyword>
<dbReference type="EMBL" id="BAABCA010000006">
    <property type="protein sequence ID" value="GAA4238302.1"/>
    <property type="molecule type" value="Genomic_DNA"/>
</dbReference>
<dbReference type="PANTHER" id="PTHR30620:SF16">
    <property type="entry name" value="LYSOSOMAL BETA GLUCOSIDASE"/>
    <property type="match status" value="1"/>
</dbReference>
<dbReference type="InterPro" id="IPR001764">
    <property type="entry name" value="Glyco_hydro_3_N"/>
</dbReference>